<sequence>MELTNKNNNISPVTIWLNDVAPCPRITPDEHSGKLHFSPSRDGTEDCSCSSMEPQTRLHTTWGALHHPV</sequence>
<name>A0A8X6WWC5_9ARAC</name>
<comment type="caution">
    <text evidence="2">The sequence shown here is derived from an EMBL/GenBank/DDBJ whole genome shotgun (WGS) entry which is preliminary data.</text>
</comment>
<accession>A0A8X6WWC5</accession>
<evidence type="ECO:0000313" key="3">
    <source>
        <dbReference type="Proteomes" id="UP000886998"/>
    </source>
</evidence>
<dbReference type="EMBL" id="BMAV01003168">
    <property type="protein sequence ID" value="GFY42592.1"/>
    <property type="molecule type" value="Genomic_DNA"/>
</dbReference>
<gene>
    <name evidence="2" type="ORF">TNIN_473681</name>
</gene>
<reference evidence="2" key="1">
    <citation type="submission" date="2020-08" db="EMBL/GenBank/DDBJ databases">
        <title>Multicomponent nature underlies the extraordinary mechanical properties of spider dragline silk.</title>
        <authorList>
            <person name="Kono N."/>
            <person name="Nakamura H."/>
            <person name="Mori M."/>
            <person name="Yoshida Y."/>
            <person name="Ohtoshi R."/>
            <person name="Malay A.D."/>
            <person name="Moran D.A.P."/>
            <person name="Tomita M."/>
            <person name="Numata K."/>
            <person name="Arakawa K."/>
        </authorList>
    </citation>
    <scope>NUCLEOTIDE SEQUENCE</scope>
</reference>
<proteinExistence type="predicted"/>
<dbReference type="Proteomes" id="UP000886998">
    <property type="component" value="Unassembled WGS sequence"/>
</dbReference>
<feature type="region of interest" description="Disordered" evidence="1">
    <location>
        <begin position="30"/>
        <end position="49"/>
    </location>
</feature>
<keyword evidence="3" id="KW-1185">Reference proteome</keyword>
<dbReference type="AlphaFoldDB" id="A0A8X6WWC5"/>
<protein>
    <submittedName>
        <fullName evidence="2">Uncharacterized protein</fullName>
    </submittedName>
</protein>
<organism evidence="2 3">
    <name type="scientific">Trichonephila inaurata madagascariensis</name>
    <dbReference type="NCBI Taxonomy" id="2747483"/>
    <lineage>
        <taxon>Eukaryota</taxon>
        <taxon>Metazoa</taxon>
        <taxon>Ecdysozoa</taxon>
        <taxon>Arthropoda</taxon>
        <taxon>Chelicerata</taxon>
        <taxon>Arachnida</taxon>
        <taxon>Araneae</taxon>
        <taxon>Araneomorphae</taxon>
        <taxon>Entelegynae</taxon>
        <taxon>Araneoidea</taxon>
        <taxon>Nephilidae</taxon>
        <taxon>Trichonephila</taxon>
        <taxon>Trichonephila inaurata</taxon>
    </lineage>
</organism>
<evidence type="ECO:0000313" key="2">
    <source>
        <dbReference type="EMBL" id="GFY42592.1"/>
    </source>
</evidence>
<evidence type="ECO:0000256" key="1">
    <source>
        <dbReference type="SAM" id="MobiDB-lite"/>
    </source>
</evidence>